<dbReference type="Gene3D" id="1.10.490.10">
    <property type="entry name" value="Globins"/>
    <property type="match status" value="1"/>
</dbReference>
<evidence type="ECO:0000256" key="2">
    <source>
        <dbReference type="PROSITE-ProRule" id="PRU00284"/>
    </source>
</evidence>
<proteinExistence type="predicted"/>
<gene>
    <name evidence="5" type="ORF">SK069_16585</name>
</gene>
<dbReference type="RefSeq" id="WP_319955366.1">
    <property type="nucleotide sequence ID" value="NZ_JAXAVX010000011.1"/>
</dbReference>
<accession>A0ABU4VMZ5</accession>
<dbReference type="PANTHER" id="PTHR32089:SF112">
    <property type="entry name" value="LYSOZYME-LIKE PROTEIN-RELATED"/>
    <property type="match status" value="1"/>
</dbReference>
<name>A0ABU4VMZ5_9ACTN</name>
<dbReference type="SUPFAM" id="SSF46458">
    <property type="entry name" value="Globin-like"/>
    <property type="match status" value="1"/>
</dbReference>
<evidence type="ECO:0000256" key="1">
    <source>
        <dbReference type="ARBA" id="ARBA00023224"/>
    </source>
</evidence>
<keyword evidence="3" id="KW-0175">Coiled coil</keyword>
<evidence type="ECO:0000313" key="5">
    <source>
        <dbReference type="EMBL" id="MDX8153217.1"/>
    </source>
</evidence>
<dbReference type="SUPFAM" id="SSF58104">
    <property type="entry name" value="Methyl-accepting chemotaxis protein (MCP) signaling domain"/>
    <property type="match status" value="1"/>
</dbReference>
<dbReference type="Pfam" id="PF00015">
    <property type="entry name" value="MCPsignal"/>
    <property type="match status" value="1"/>
</dbReference>
<feature type="coiled-coil region" evidence="3">
    <location>
        <begin position="184"/>
        <end position="221"/>
    </location>
</feature>
<dbReference type="InterPro" id="IPR004089">
    <property type="entry name" value="MCPsignal_dom"/>
</dbReference>
<dbReference type="InterPro" id="IPR012292">
    <property type="entry name" value="Globin/Proto"/>
</dbReference>
<dbReference type="EMBL" id="JAXAVX010000011">
    <property type="protein sequence ID" value="MDX8153217.1"/>
    <property type="molecule type" value="Genomic_DNA"/>
</dbReference>
<evidence type="ECO:0000259" key="4">
    <source>
        <dbReference type="PROSITE" id="PS50111"/>
    </source>
</evidence>
<dbReference type="PANTHER" id="PTHR32089">
    <property type="entry name" value="METHYL-ACCEPTING CHEMOTAXIS PROTEIN MCPB"/>
    <property type="match status" value="1"/>
</dbReference>
<dbReference type="PROSITE" id="PS50111">
    <property type="entry name" value="CHEMOTAXIS_TRANSDUC_2"/>
    <property type="match status" value="1"/>
</dbReference>
<keyword evidence="1 2" id="KW-0807">Transducer</keyword>
<dbReference type="Gene3D" id="1.10.287.950">
    <property type="entry name" value="Methyl-accepting chemotaxis protein"/>
    <property type="match status" value="1"/>
</dbReference>
<feature type="domain" description="Methyl-accepting transducer" evidence="4">
    <location>
        <begin position="190"/>
        <end position="433"/>
    </location>
</feature>
<dbReference type="InterPro" id="IPR009050">
    <property type="entry name" value="Globin-like_sf"/>
</dbReference>
<evidence type="ECO:0000256" key="3">
    <source>
        <dbReference type="SAM" id="Coils"/>
    </source>
</evidence>
<sequence length="455" mass="48694">MHQNLDGTTGTSAVALAPLDPDTRGAPLRVGERRWTDLLAFVLLNERDLELLASVGDVREVGDAVKTSFYDHVLTQPELRAIIERNSSIDRLGDTLVRYFASIFCGRYDDERLQSVLRIGVVHDRIDLPIMSFIGAVLRIDRVVLPWIMRRVADPERMLQTVLAYRKVVSADIALVTQVFIDERDKTVELVEQLEAQTEQLAQQQQEISTVSEMLAAAAQESHASASELSGISAEIAEKAGGANELMADGVERARQGNRVVAGTEQAVGDMRSSVEEISAQLGALATQSEEITEIVGGIRQIADQTNLLALNAAIEAARANEHGRGFAVVADEVRKLADRTREALQDITALNKNSIEAIGAVSAAVTSTTEQVAAVADQAGETRSSFSAIDGAVNETAGALGEIADGVDTVSRSAQELTGVSEQVAETAEQLGRLADSLASAVDAARDTVATARR</sequence>
<dbReference type="InterPro" id="IPR044398">
    <property type="entry name" value="Globin-sensor_dom"/>
</dbReference>
<organism evidence="5 6">
    <name type="scientific">Patulibacter brassicae</name>
    <dbReference type="NCBI Taxonomy" id="1705717"/>
    <lineage>
        <taxon>Bacteria</taxon>
        <taxon>Bacillati</taxon>
        <taxon>Actinomycetota</taxon>
        <taxon>Thermoleophilia</taxon>
        <taxon>Solirubrobacterales</taxon>
        <taxon>Patulibacteraceae</taxon>
        <taxon>Patulibacter</taxon>
    </lineage>
</organism>
<comment type="caution">
    <text evidence="5">The sequence shown here is derived from an EMBL/GenBank/DDBJ whole genome shotgun (WGS) entry which is preliminary data.</text>
</comment>
<dbReference type="CDD" id="cd11386">
    <property type="entry name" value="MCP_signal"/>
    <property type="match status" value="1"/>
</dbReference>
<protein>
    <submittedName>
        <fullName evidence="5">Globin-coupled sensor protein</fullName>
    </submittedName>
</protein>
<keyword evidence="6" id="KW-1185">Reference proteome</keyword>
<dbReference type="Pfam" id="PF11563">
    <property type="entry name" value="Protoglobin"/>
    <property type="match status" value="1"/>
</dbReference>
<reference evidence="5 6" key="1">
    <citation type="submission" date="2023-11" db="EMBL/GenBank/DDBJ databases">
        <authorList>
            <person name="Xu M."/>
            <person name="Jiang T."/>
        </authorList>
    </citation>
    <scope>NUCLEOTIDE SEQUENCE [LARGE SCALE GENOMIC DNA]</scope>
    <source>
        <strain evidence="5 6">SD</strain>
    </source>
</reference>
<dbReference type="InterPro" id="IPR039379">
    <property type="entry name" value="Protoglobin_sensor_dom"/>
</dbReference>
<dbReference type="CDD" id="cd01068">
    <property type="entry name" value="globin_sensor"/>
    <property type="match status" value="1"/>
</dbReference>
<dbReference type="SMART" id="SM00283">
    <property type="entry name" value="MA"/>
    <property type="match status" value="1"/>
</dbReference>
<dbReference type="Proteomes" id="UP001277761">
    <property type="component" value="Unassembled WGS sequence"/>
</dbReference>
<evidence type="ECO:0000313" key="6">
    <source>
        <dbReference type="Proteomes" id="UP001277761"/>
    </source>
</evidence>